<proteinExistence type="predicted"/>
<accession>A0A382VSJ6</accession>
<feature type="region of interest" description="Disordered" evidence="1">
    <location>
        <begin position="40"/>
        <end position="75"/>
    </location>
</feature>
<feature type="non-terminal residue" evidence="2">
    <location>
        <position position="1"/>
    </location>
</feature>
<dbReference type="EMBL" id="UINC01154297">
    <property type="protein sequence ID" value="SVD49499.1"/>
    <property type="molecule type" value="Genomic_DNA"/>
</dbReference>
<evidence type="ECO:0000256" key="1">
    <source>
        <dbReference type="SAM" id="MobiDB-lite"/>
    </source>
</evidence>
<organism evidence="2">
    <name type="scientific">marine metagenome</name>
    <dbReference type="NCBI Taxonomy" id="408172"/>
    <lineage>
        <taxon>unclassified sequences</taxon>
        <taxon>metagenomes</taxon>
        <taxon>ecological metagenomes</taxon>
    </lineage>
</organism>
<evidence type="ECO:0000313" key="2">
    <source>
        <dbReference type="EMBL" id="SVD49499.1"/>
    </source>
</evidence>
<name>A0A382VSJ6_9ZZZZ</name>
<protein>
    <submittedName>
        <fullName evidence="2">Uncharacterized protein</fullName>
    </submittedName>
</protein>
<dbReference type="AlphaFoldDB" id="A0A382VSJ6"/>
<reference evidence="2" key="1">
    <citation type="submission" date="2018-05" db="EMBL/GenBank/DDBJ databases">
        <authorList>
            <person name="Lanie J.A."/>
            <person name="Ng W.-L."/>
            <person name="Kazmierczak K.M."/>
            <person name="Andrzejewski T.M."/>
            <person name="Davidsen T.M."/>
            <person name="Wayne K.J."/>
            <person name="Tettelin H."/>
            <person name="Glass J.I."/>
            <person name="Rusch D."/>
            <person name="Podicherti R."/>
            <person name="Tsui H.-C.T."/>
            <person name="Winkler M.E."/>
        </authorList>
    </citation>
    <scope>NUCLEOTIDE SEQUENCE</scope>
</reference>
<feature type="non-terminal residue" evidence="2">
    <location>
        <position position="162"/>
    </location>
</feature>
<gene>
    <name evidence="2" type="ORF">METZ01_LOCUS402353</name>
</gene>
<feature type="compositionally biased region" description="Basic and acidic residues" evidence="1">
    <location>
        <begin position="42"/>
        <end position="63"/>
    </location>
</feature>
<sequence length="162" mass="18033">ALGRLHRPDRFGSGIPPCFLALLRPGVSALRLAPGGHRIRVHEHQGRPESNDAGHDPDDDTHLRHGSHKSGPERAVRSHHVIYPPVYSLCDDESLGRAAGIVGVRGHYAVVDRVHLSYHGGRGESLPHRYSDDRQTAEDWRDYPLVEGRPGREFLDKGRESL</sequence>